<reference evidence="1 2" key="1">
    <citation type="submission" date="2017-07" db="EMBL/GenBank/DDBJ databases">
        <title>Leptospira spp. isolated from tropical soils.</title>
        <authorList>
            <person name="Thibeaux R."/>
            <person name="Iraola G."/>
            <person name="Ferres I."/>
            <person name="Bierque E."/>
            <person name="Girault D."/>
            <person name="Soupe-Gilbert M.-E."/>
            <person name="Picardeau M."/>
            <person name="Goarant C."/>
        </authorList>
    </citation>
    <scope>NUCLEOTIDE SEQUENCE [LARGE SCALE GENOMIC DNA]</scope>
    <source>
        <strain evidence="1 2">FH2-C-A2</strain>
    </source>
</reference>
<evidence type="ECO:0000313" key="1">
    <source>
        <dbReference type="EMBL" id="PJZ64065.1"/>
    </source>
</evidence>
<evidence type="ECO:0008006" key="3">
    <source>
        <dbReference type="Google" id="ProtNLM"/>
    </source>
</evidence>
<gene>
    <name evidence="1" type="ORF">CH371_20120</name>
</gene>
<name>A0A2M9Z6M0_9LEPT</name>
<dbReference type="Proteomes" id="UP000231912">
    <property type="component" value="Unassembled WGS sequence"/>
</dbReference>
<dbReference type="AlphaFoldDB" id="A0A2M9Z6M0"/>
<dbReference type="EMBL" id="NPDT01000017">
    <property type="protein sequence ID" value="PJZ64065.1"/>
    <property type="molecule type" value="Genomic_DNA"/>
</dbReference>
<evidence type="ECO:0000313" key="2">
    <source>
        <dbReference type="Proteomes" id="UP000231912"/>
    </source>
</evidence>
<sequence>MNIDPNETAKQSAIGLVRGALGAVPYVGTLLIETIFDTRSRIKLARLNRFFELFAELLNRKTLMQIPQHASDEFSDLLENILGIVVRTRSDDRLRLYSAIVHGNLNSDTSQIIESEIFTNILASLTEFELILLTKLHATTENLSAAEQHPDHRGIKPVHINKEDTFILGLATSDFLTTFDILISKGLVHDDGIGRLGAPYREFIAITSVGQKLMDFVEKFVEEKK</sequence>
<protein>
    <recommendedName>
        <fullName evidence="3">DUF4393 domain-containing protein</fullName>
    </recommendedName>
</protein>
<comment type="caution">
    <text evidence="1">The sequence shown here is derived from an EMBL/GenBank/DDBJ whole genome shotgun (WGS) entry which is preliminary data.</text>
</comment>
<accession>A0A2M9Z6M0</accession>
<organism evidence="1 2">
    <name type="scientific">Leptospira wolffii</name>
    <dbReference type="NCBI Taxonomy" id="409998"/>
    <lineage>
        <taxon>Bacteria</taxon>
        <taxon>Pseudomonadati</taxon>
        <taxon>Spirochaetota</taxon>
        <taxon>Spirochaetia</taxon>
        <taxon>Leptospirales</taxon>
        <taxon>Leptospiraceae</taxon>
        <taxon>Leptospira</taxon>
    </lineage>
</organism>
<dbReference type="RefSeq" id="WP_100760456.1">
    <property type="nucleotide sequence ID" value="NZ_NPDT01000017.1"/>
</dbReference>
<proteinExistence type="predicted"/>